<dbReference type="STRING" id="749222.Nitsa_1863"/>
<evidence type="ECO:0000256" key="10">
    <source>
        <dbReference type="ARBA" id="ARBA00034078"/>
    </source>
</evidence>
<evidence type="ECO:0000256" key="2">
    <source>
        <dbReference type="ARBA" id="ARBA00022692"/>
    </source>
</evidence>
<dbReference type="RefSeq" id="WP_013554793.1">
    <property type="nucleotide sequence ID" value="NC_014935.1"/>
</dbReference>
<dbReference type="InterPro" id="IPR005805">
    <property type="entry name" value="Rieske_Fe-S_prot_C"/>
</dbReference>
<evidence type="ECO:0000256" key="5">
    <source>
        <dbReference type="ARBA" id="ARBA00022989"/>
    </source>
</evidence>
<dbReference type="GO" id="GO:0016020">
    <property type="term" value="C:membrane"/>
    <property type="evidence" value="ECO:0007669"/>
    <property type="project" value="UniProtKB-SubCell"/>
</dbReference>
<gene>
    <name evidence="13" type="ordered locus">Nitsa_1863</name>
</gene>
<comment type="subunit">
    <text evidence="11">The main subunits of complex b-c1 are: cytochrome b, cytochrome c1 and the Rieske protein.</text>
</comment>
<dbReference type="EMBL" id="CP002452">
    <property type="protein sequence ID" value="ADV47108.1"/>
    <property type="molecule type" value="Genomic_DNA"/>
</dbReference>
<reference evidence="14" key="2">
    <citation type="submission" date="2011-01" db="EMBL/GenBank/DDBJ databases">
        <title>The complete genome of Nitratifractor salsuginis DSM 16511.</title>
        <authorList>
            <consortium name="US DOE Joint Genome Institute (JGI-PGF)"/>
            <person name="Lucas S."/>
            <person name="Copeland A."/>
            <person name="Lapidus A."/>
            <person name="Bruce D."/>
            <person name="Goodwin L."/>
            <person name="Pitluck S."/>
            <person name="Kyrpides N."/>
            <person name="Mavromatis K."/>
            <person name="Ivanova N."/>
            <person name="Mikhailova N."/>
            <person name="Zeytun A."/>
            <person name="Detter J.C."/>
            <person name="Tapia R."/>
            <person name="Han C."/>
            <person name="Land M."/>
            <person name="Hauser L."/>
            <person name="Markowitz V."/>
            <person name="Cheng J.-F."/>
            <person name="Hugenholtz P."/>
            <person name="Woyke T."/>
            <person name="Wu D."/>
            <person name="Tindall B."/>
            <person name="Schuetze A."/>
            <person name="Brambilla E."/>
            <person name="Klenk H.-P."/>
            <person name="Eisen J.A."/>
        </authorList>
    </citation>
    <scope>NUCLEOTIDE SEQUENCE [LARGE SCALE GENOMIC DNA]</scope>
    <source>
        <strain evidence="14">DSM 16511 / JCM 12458 / E9I37-1</strain>
    </source>
</reference>
<dbReference type="AlphaFoldDB" id="E6X239"/>
<evidence type="ECO:0000256" key="11">
    <source>
        <dbReference type="RuleBase" id="RU004497"/>
    </source>
</evidence>
<keyword evidence="2" id="KW-0812">Transmembrane</keyword>
<dbReference type="InterPro" id="IPR036922">
    <property type="entry name" value="Rieske_2Fe-2S_sf"/>
</dbReference>
<sequence length="180" mass="19580">MSDRRDFFGKVLGAYAGLGALGALYAAKRTWDPLPSVKAAGFTTLDLSAYKEQNKLYVEKWRGKPILIINVPKDAKPDTAPNGNDKNAYEDPRLIKVGDKKFMIVIGLCTHLGCIPDYFPEKHKFVCPCHGGQFNAAGEVLKAPPPSPLVIPPFKIKGNAVVLGEEGPEYKKLKEAGLVA</sequence>
<dbReference type="PANTHER" id="PTHR10134">
    <property type="entry name" value="CYTOCHROME B-C1 COMPLEX SUBUNIT RIESKE, MITOCHONDRIAL"/>
    <property type="match status" value="1"/>
</dbReference>
<dbReference type="GO" id="GO:0051537">
    <property type="term" value="F:2 iron, 2 sulfur cluster binding"/>
    <property type="evidence" value="ECO:0007669"/>
    <property type="project" value="UniProtKB-KW"/>
</dbReference>
<evidence type="ECO:0000313" key="13">
    <source>
        <dbReference type="EMBL" id="ADV47108.1"/>
    </source>
</evidence>
<dbReference type="HOGENOM" id="CLU_055690_0_2_7"/>
<evidence type="ECO:0000256" key="4">
    <source>
        <dbReference type="ARBA" id="ARBA00022723"/>
    </source>
</evidence>
<dbReference type="InterPro" id="IPR014349">
    <property type="entry name" value="Rieske_Fe-S_prot"/>
</dbReference>
<dbReference type="GO" id="GO:0046872">
    <property type="term" value="F:metal ion binding"/>
    <property type="evidence" value="ECO:0007669"/>
    <property type="project" value="UniProtKB-KW"/>
</dbReference>
<evidence type="ECO:0000256" key="9">
    <source>
        <dbReference type="ARBA" id="ARBA00023157"/>
    </source>
</evidence>
<evidence type="ECO:0000256" key="1">
    <source>
        <dbReference type="ARBA" id="ARBA00004167"/>
    </source>
</evidence>
<dbReference type="Gene3D" id="2.102.10.10">
    <property type="entry name" value="Rieske [2Fe-2S] iron-sulphur domain"/>
    <property type="match status" value="1"/>
</dbReference>
<dbReference type="SUPFAM" id="SSF50022">
    <property type="entry name" value="ISP domain"/>
    <property type="match status" value="1"/>
</dbReference>
<protein>
    <submittedName>
        <fullName evidence="13">Ubiquinol-cytochrome c reductase, iron-sulfur subunit</fullName>
    </submittedName>
</protein>
<dbReference type="InterPro" id="IPR017941">
    <property type="entry name" value="Rieske_2Fe-2S"/>
</dbReference>
<keyword evidence="14" id="KW-1185">Reference proteome</keyword>
<evidence type="ECO:0000256" key="6">
    <source>
        <dbReference type="ARBA" id="ARBA00023004"/>
    </source>
</evidence>
<comment type="cofactor">
    <cofactor evidence="10">
        <name>[2Fe-2S] cluster</name>
        <dbReference type="ChEBI" id="CHEBI:190135"/>
    </cofactor>
</comment>
<name>E6X239_NITSE</name>
<keyword evidence="7" id="KW-0411">Iron-sulfur</keyword>
<evidence type="ECO:0000256" key="7">
    <source>
        <dbReference type="ARBA" id="ARBA00023014"/>
    </source>
</evidence>
<keyword evidence="5" id="KW-1133">Transmembrane helix</keyword>
<dbReference type="Pfam" id="PF00355">
    <property type="entry name" value="Rieske"/>
    <property type="match status" value="1"/>
</dbReference>
<dbReference type="PROSITE" id="PS51296">
    <property type="entry name" value="RIESKE"/>
    <property type="match status" value="1"/>
</dbReference>
<organism evidence="13 14">
    <name type="scientific">Nitratifractor salsuginis (strain DSM 16511 / JCM 12458 / E9I37-1)</name>
    <dbReference type="NCBI Taxonomy" id="749222"/>
    <lineage>
        <taxon>Bacteria</taxon>
        <taxon>Pseudomonadati</taxon>
        <taxon>Campylobacterota</taxon>
        <taxon>Epsilonproteobacteria</taxon>
        <taxon>Campylobacterales</taxon>
        <taxon>Sulfurovaceae</taxon>
        <taxon>Nitratifractor</taxon>
    </lineage>
</organism>
<dbReference type="PRINTS" id="PR00162">
    <property type="entry name" value="RIESKE"/>
</dbReference>
<keyword evidence="3" id="KW-0001">2Fe-2S</keyword>
<keyword evidence="8" id="KW-0472">Membrane</keyword>
<accession>E6X239</accession>
<evidence type="ECO:0000256" key="3">
    <source>
        <dbReference type="ARBA" id="ARBA00022714"/>
    </source>
</evidence>
<dbReference type="NCBIfam" id="TIGR01416">
    <property type="entry name" value="Rieske_proteo"/>
    <property type="match status" value="1"/>
</dbReference>
<keyword evidence="9" id="KW-1015">Disulfide bond</keyword>
<evidence type="ECO:0000313" key="14">
    <source>
        <dbReference type="Proteomes" id="UP000008633"/>
    </source>
</evidence>
<dbReference type="OrthoDB" id="9767869at2"/>
<dbReference type="eggNOG" id="COG0723">
    <property type="taxonomic scope" value="Bacteria"/>
</dbReference>
<evidence type="ECO:0000259" key="12">
    <source>
        <dbReference type="PROSITE" id="PS51296"/>
    </source>
</evidence>
<dbReference type="InterPro" id="IPR006317">
    <property type="entry name" value="Ubiquinol_cyt_c_Rdtase_Fe-S-su"/>
</dbReference>
<dbReference type="KEGG" id="nsa:Nitsa_1863"/>
<dbReference type="Proteomes" id="UP000008633">
    <property type="component" value="Chromosome"/>
</dbReference>
<keyword evidence="4" id="KW-0479">Metal-binding</keyword>
<dbReference type="GO" id="GO:0008121">
    <property type="term" value="F:quinol-cytochrome-c reductase activity"/>
    <property type="evidence" value="ECO:0007669"/>
    <property type="project" value="InterPro"/>
</dbReference>
<evidence type="ECO:0000256" key="8">
    <source>
        <dbReference type="ARBA" id="ARBA00023136"/>
    </source>
</evidence>
<comment type="subcellular location">
    <subcellularLocation>
        <location evidence="1">Membrane</location>
        <topology evidence="1">Single-pass membrane protein</topology>
    </subcellularLocation>
</comment>
<keyword evidence="6" id="KW-0408">Iron</keyword>
<reference evidence="13 14" key="1">
    <citation type="journal article" date="2011" name="Stand. Genomic Sci.">
        <title>Complete genome sequence of Nitratifractor salsuginis type strain (E9I37-1).</title>
        <authorList>
            <person name="Anderson I."/>
            <person name="Sikorski J."/>
            <person name="Zeytun A."/>
            <person name="Nolan M."/>
            <person name="Lapidus A."/>
            <person name="Lucas S."/>
            <person name="Hammon N."/>
            <person name="Deshpande S."/>
            <person name="Cheng J.F."/>
            <person name="Tapia R."/>
            <person name="Han C."/>
            <person name="Goodwin L."/>
            <person name="Pitluck S."/>
            <person name="Liolios K."/>
            <person name="Pagani I."/>
            <person name="Ivanova N."/>
            <person name="Huntemann M."/>
            <person name="Mavromatis K."/>
            <person name="Ovchinikova G."/>
            <person name="Pati A."/>
            <person name="Chen A."/>
            <person name="Palaniappan K."/>
            <person name="Land M."/>
            <person name="Hauser L."/>
            <person name="Brambilla E.M."/>
            <person name="Ngatchou-Djao O.D."/>
            <person name="Rohde M."/>
            <person name="Tindall B.J."/>
            <person name="Goker M."/>
            <person name="Detter J.C."/>
            <person name="Woyke T."/>
            <person name="Bristow J."/>
            <person name="Eisen J.A."/>
            <person name="Markowitz V."/>
            <person name="Hugenholtz P."/>
            <person name="Klenk H.P."/>
            <person name="Kyrpides N.C."/>
        </authorList>
    </citation>
    <scope>NUCLEOTIDE SEQUENCE [LARGE SCALE GENOMIC DNA]</scope>
    <source>
        <strain evidence="14">DSM 16511 / JCM 12458 / E9I37-1</strain>
    </source>
</reference>
<feature type="domain" description="Rieske" evidence="12">
    <location>
        <begin position="72"/>
        <end position="163"/>
    </location>
</feature>
<proteinExistence type="predicted"/>